<name>A0ABU5UZQ4_9GAMM</name>
<accession>A0ABU5UZQ4</accession>
<keyword evidence="4 9" id="KW-0812">Transmembrane</keyword>
<keyword evidence="12" id="KW-0560">Oxidoreductase</keyword>
<feature type="transmembrane region" description="Helical" evidence="10">
    <location>
        <begin position="32"/>
        <end position="52"/>
    </location>
</feature>
<keyword evidence="5 10" id="KW-1133">Transmembrane helix</keyword>
<dbReference type="EMBL" id="JAYFUH010000061">
    <property type="protein sequence ID" value="MEA5666558.1"/>
    <property type="molecule type" value="Genomic_DNA"/>
</dbReference>
<evidence type="ECO:0000256" key="6">
    <source>
        <dbReference type="ARBA" id="ARBA00023136"/>
    </source>
</evidence>
<keyword evidence="6 10" id="KW-0472">Membrane</keyword>
<sequence length="503" mass="54628">MSNWPLLSVLIWLPIIGGALILAVRNAQTARWASLAVALLTFLLSLGLLSGYDRGAADVMQFVEQHPWIPAFGIGYNLAVDGIAIALVLLTTLVGVLALIGAWGVVDKRVNQYVAAFLILEGVTVGIFAATDAMLFYVFFEAMLIPMFLIIGVWGGPRRIYAAMKFFLYTFLGSVLMLVALIYLYLKGGSFQLADLYQLQLSAKEQTWIFFAFLIAFAVKVPMFPVHTWLPDAHVEAPTAGSVILAAIALKIGGYGFLRFNLPIVPDASAEWAWLVIALSLVAVIYVGLVAMVQDDMKKLIAYSSVAHMGFVTLGTFTALWLVREAGNADAARLGLQGAMVQMISHGFVSGAMFSCVGVLYDRMHSRRIADYGGVVNVMPWFATFALLFFMANSGLPGTSGFVGEFMIVLASFQWNPLVALGAATTLIISAAYSLWLYKRVFFGEVGNAHVAELKDINGREWLVLGVFAVGTLVLGFYPKPLTDLMEPSIAKLAMQIASSKLL</sequence>
<gene>
    <name evidence="12" type="ORF">VA603_03255</name>
</gene>
<dbReference type="PANTHER" id="PTHR43507">
    <property type="entry name" value="NADH-UBIQUINONE OXIDOREDUCTASE CHAIN 4"/>
    <property type="match status" value="1"/>
</dbReference>
<feature type="transmembrane region" description="Helical" evidence="10">
    <location>
        <begin position="343"/>
        <end position="361"/>
    </location>
</feature>
<dbReference type="PANTHER" id="PTHR43507:SF1">
    <property type="entry name" value="NADH-UBIQUINONE OXIDOREDUCTASE CHAIN 4"/>
    <property type="match status" value="1"/>
</dbReference>
<evidence type="ECO:0000256" key="7">
    <source>
        <dbReference type="ARBA" id="ARBA00031584"/>
    </source>
</evidence>
<dbReference type="Pfam" id="PF00361">
    <property type="entry name" value="Proton_antipo_M"/>
    <property type="match status" value="1"/>
</dbReference>
<evidence type="ECO:0000256" key="10">
    <source>
        <dbReference type="SAM" id="Phobius"/>
    </source>
</evidence>
<evidence type="ECO:0000256" key="5">
    <source>
        <dbReference type="ARBA" id="ARBA00022989"/>
    </source>
</evidence>
<protein>
    <recommendedName>
        <fullName evidence="3">NADH-quinone oxidoreductase subunit M</fullName>
    </recommendedName>
    <alternativeName>
        <fullName evidence="7">NADH dehydrogenase I subunit M</fullName>
    </alternativeName>
    <alternativeName>
        <fullName evidence="8">NDH-1 subunit M</fullName>
    </alternativeName>
</protein>
<comment type="caution">
    <text evidence="12">The sequence shown here is derived from an EMBL/GenBank/DDBJ whole genome shotgun (WGS) entry which is preliminary data.</text>
</comment>
<feature type="transmembrane region" description="Helical" evidence="10">
    <location>
        <begin position="272"/>
        <end position="293"/>
    </location>
</feature>
<comment type="subcellular location">
    <subcellularLocation>
        <location evidence="1">Endomembrane system</location>
        <topology evidence="1">Multi-pass membrane protein</topology>
    </subcellularLocation>
    <subcellularLocation>
        <location evidence="9">Membrane</location>
        <topology evidence="9">Multi-pass membrane protein</topology>
    </subcellularLocation>
</comment>
<dbReference type="NCBIfam" id="NF004501">
    <property type="entry name" value="PRK05846.1-5"/>
    <property type="match status" value="1"/>
</dbReference>
<evidence type="ECO:0000256" key="4">
    <source>
        <dbReference type="ARBA" id="ARBA00022692"/>
    </source>
</evidence>
<dbReference type="RefSeq" id="WP_313254691.1">
    <property type="nucleotide sequence ID" value="NZ_JAYFUH010000061.1"/>
</dbReference>
<evidence type="ECO:0000256" key="3">
    <source>
        <dbReference type="ARBA" id="ARBA00019906"/>
    </source>
</evidence>
<feature type="domain" description="NADH:quinone oxidoreductase/Mrp antiporter transmembrane" evidence="11">
    <location>
        <begin position="130"/>
        <end position="426"/>
    </location>
</feature>
<keyword evidence="13" id="KW-1185">Reference proteome</keyword>
<feature type="transmembrane region" description="Helical" evidence="10">
    <location>
        <begin position="415"/>
        <end position="438"/>
    </location>
</feature>
<feature type="transmembrane region" description="Helical" evidence="10">
    <location>
        <begin position="242"/>
        <end position="260"/>
    </location>
</feature>
<feature type="transmembrane region" description="Helical" evidence="10">
    <location>
        <begin position="113"/>
        <end position="130"/>
    </location>
</feature>
<feature type="transmembrane region" description="Helical" evidence="10">
    <location>
        <begin position="459"/>
        <end position="478"/>
    </location>
</feature>
<feature type="transmembrane region" description="Helical" evidence="10">
    <location>
        <begin position="6"/>
        <end position="25"/>
    </location>
</feature>
<evidence type="ECO:0000313" key="12">
    <source>
        <dbReference type="EMBL" id="MEA5666558.1"/>
    </source>
</evidence>
<organism evidence="12 13">
    <name type="scientific">Stenotrophomonas capsici</name>
    <dbReference type="NCBI Taxonomy" id="3110230"/>
    <lineage>
        <taxon>Bacteria</taxon>
        <taxon>Pseudomonadati</taxon>
        <taxon>Pseudomonadota</taxon>
        <taxon>Gammaproteobacteria</taxon>
        <taxon>Lysobacterales</taxon>
        <taxon>Lysobacteraceae</taxon>
        <taxon>Stenotrophomonas</taxon>
    </lineage>
</organism>
<dbReference type="NCBIfam" id="NF004499">
    <property type="entry name" value="PRK05846.1-3"/>
    <property type="match status" value="1"/>
</dbReference>
<feature type="transmembrane region" description="Helical" evidence="10">
    <location>
        <begin position="166"/>
        <end position="186"/>
    </location>
</feature>
<feature type="transmembrane region" description="Helical" evidence="10">
    <location>
        <begin position="206"/>
        <end position="230"/>
    </location>
</feature>
<comment type="similarity">
    <text evidence="2">Belongs to the complex I subunit 4 family.</text>
</comment>
<dbReference type="InterPro" id="IPR001750">
    <property type="entry name" value="ND/Mrp_TM"/>
</dbReference>
<feature type="transmembrane region" description="Helical" evidence="10">
    <location>
        <begin position="373"/>
        <end position="395"/>
    </location>
</feature>
<dbReference type="GO" id="GO:0050136">
    <property type="term" value="F:NADH dehydrogenase (quinone) (non-electrogenic) activity"/>
    <property type="evidence" value="ECO:0007669"/>
    <property type="project" value="UniProtKB-EC"/>
</dbReference>
<dbReference type="NCBIfam" id="TIGR01972">
    <property type="entry name" value="NDH_I_M"/>
    <property type="match status" value="1"/>
</dbReference>
<evidence type="ECO:0000256" key="8">
    <source>
        <dbReference type="ARBA" id="ARBA00032798"/>
    </source>
</evidence>
<feature type="transmembrane region" description="Helical" evidence="10">
    <location>
        <begin position="83"/>
        <end position="106"/>
    </location>
</feature>
<evidence type="ECO:0000256" key="2">
    <source>
        <dbReference type="ARBA" id="ARBA00009025"/>
    </source>
</evidence>
<feature type="transmembrane region" description="Helical" evidence="10">
    <location>
        <begin position="136"/>
        <end position="154"/>
    </location>
</feature>
<dbReference type="Proteomes" id="UP001301653">
    <property type="component" value="Unassembled WGS sequence"/>
</dbReference>
<proteinExistence type="inferred from homology"/>
<dbReference type="PRINTS" id="PR01437">
    <property type="entry name" value="NUOXDRDTASE4"/>
</dbReference>
<feature type="transmembrane region" description="Helical" evidence="10">
    <location>
        <begin position="300"/>
        <end position="323"/>
    </location>
</feature>
<evidence type="ECO:0000259" key="11">
    <source>
        <dbReference type="Pfam" id="PF00361"/>
    </source>
</evidence>
<evidence type="ECO:0000256" key="1">
    <source>
        <dbReference type="ARBA" id="ARBA00004127"/>
    </source>
</evidence>
<dbReference type="InterPro" id="IPR003918">
    <property type="entry name" value="NADH_UbQ_OxRdtase"/>
</dbReference>
<reference evidence="12 13" key="1">
    <citation type="submission" date="2023-12" db="EMBL/GenBank/DDBJ databases">
        <title>Stenotrophomonas guangdongensis sp. nov., isolated from wilted pepper plants (Capsicum annuum).</title>
        <authorList>
            <person name="Qiu M."/>
            <person name="Li Y."/>
            <person name="Liu Q."/>
            <person name="Zhang X."/>
            <person name="Huang Y."/>
            <person name="Guo R."/>
            <person name="Hu M."/>
            <person name="Zhou J."/>
            <person name="Zhou X."/>
        </authorList>
    </citation>
    <scope>NUCLEOTIDE SEQUENCE [LARGE SCALE GENOMIC DNA]</scope>
    <source>
        <strain evidence="12 13">MH1</strain>
    </source>
</reference>
<dbReference type="InterPro" id="IPR010227">
    <property type="entry name" value="NADH_Q_OxRdtase_chainM/4"/>
</dbReference>
<evidence type="ECO:0000313" key="13">
    <source>
        <dbReference type="Proteomes" id="UP001301653"/>
    </source>
</evidence>
<evidence type="ECO:0000256" key="9">
    <source>
        <dbReference type="RuleBase" id="RU000320"/>
    </source>
</evidence>